<dbReference type="Proteomes" id="UP000838756">
    <property type="component" value="Unassembled WGS sequence"/>
</dbReference>
<feature type="active site" description="Charge relay system" evidence="8">
    <location>
        <position position="373"/>
    </location>
</feature>
<evidence type="ECO:0000256" key="6">
    <source>
        <dbReference type="ARBA" id="ARBA00023180"/>
    </source>
</evidence>
<organism evidence="10 11">
    <name type="scientific">Pararge aegeria aegeria</name>
    <dbReference type="NCBI Taxonomy" id="348720"/>
    <lineage>
        <taxon>Eukaryota</taxon>
        <taxon>Metazoa</taxon>
        <taxon>Ecdysozoa</taxon>
        <taxon>Arthropoda</taxon>
        <taxon>Hexapoda</taxon>
        <taxon>Insecta</taxon>
        <taxon>Pterygota</taxon>
        <taxon>Neoptera</taxon>
        <taxon>Endopterygota</taxon>
        <taxon>Lepidoptera</taxon>
        <taxon>Glossata</taxon>
        <taxon>Ditrysia</taxon>
        <taxon>Papilionoidea</taxon>
        <taxon>Nymphalidae</taxon>
        <taxon>Satyrinae</taxon>
        <taxon>Satyrini</taxon>
        <taxon>Parargina</taxon>
        <taxon>Pararge</taxon>
    </lineage>
</organism>
<dbReference type="InterPro" id="IPR029058">
    <property type="entry name" value="AB_hydrolase_fold"/>
</dbReference>
<dbReference type="PIRSF" id="PIRSF000862">
    <property type="entry name" value="Steryl_ester_lip"/>
    <property type="match status" value="1"/>
</dbReference>
<keyword evidence="11" id="KW-1185">Reference proteome</keyword>
<keyword evidence="4 7" id="KW-0442">Lipid degradation</keyword>
<name>A0A8S4SAQ2_9NEOP</name>
<feature type="active site" description="Charge relay system" evidence="8">
    <location>
        <position position="342"/>
    </location>
</feature>
<sequence>MITTTVFYLTVVEIIVQQISYTSASNAPVILPEDATLTTIGLANKYGHPATRYDVTTEDGYVLGIYRLPGKGRIPVLLMHGLQDSSDSWLLRGQNSLAITLANNGCDVWLGNSRGNRYSRLHKHLNPDTDPAFWQFSFHEMGYYDLPAIIDTILNETGADNLTAIGHSQGTTMFFVLGSEKKEYNSKVNVLVALAPMAFVHNAPAPASILIQLSPLLSQLDREDGSSEVFGDNSTASTLIHTFCTTPITGYLGCVYGIIFPLLGYDPAELDPNFFFVAAAHYPSGGSYLSILHYLQVGYRKAFAPYHYGSDVNMKVYNSSDPPEYQLDQVTMRVALLSARNDRLSSIPDVLHLRRQLPNVVYYLENPRPLMNHVNYVWGLNMQDYLFPYIYSVLQNNHHNLTNMTTQL</sequence>
<evidence type="ECO:0000256" key="5">
    <source>
        <dbReference type="ARBA" id="ARBA00023098"/>
    </source>
</evidence>
<comment type="caution">
    <text evidence="10">The sequence shown here is derived from an EMBL/GenBank/DDBJ whole genome shotgun (WGS) entry which is preliminary data.</text>
</comment>
<evidence type="ECO:0000256" key="4">
    <source>
        <dbReference type="ARBA" id="ARBA00022963"/>
    </source>
</evidence>
<keyword evidence="5" id="KW-0443">Lipid metabolism</keyword>
<proteinExistence type="inferred from homology"/>
<comment type="similarity">
    <text evidence="1 7">Belongs to the AB hydrolase superfamily. Lipase family.</text>
</comment>
<evidence type="ECO:0000256" key="8">
    <source>
        <dbReference type="PIRSR" id="PIRSR000862-1"/>
    </source>
</evidence>
<dbReference type="InterPro" id="IPR025483">
    <property type="entry name" value="Lipase_euk"/>
</dbReference>
<evidence type="ECO:0000313" key="11">
    <source>
        <dbReference type="Proteomes" id="UP000838756"/>
    </source>
</evidence>
<accession>A0A8S4SAQ2</accession>
<keyword evidence="6" id="KW-0325">Glycoprotein</keyword>
<reference evidence="10" key="1">
    <citation type="submission" date="2022-03" db="EMBL/GenBank/DDBJ databases">
        <authorList>
            <person name="Lindestad O."/>
        </authorList>
    </citation>
    <scope>NUCLEOTIDE SEQUENCE</scope>
</reference>
<dbReference type="Gene3D" id="3.40.50.1820">
    <property type="entry name" value="alpha/beta hydrolase"/>
    <property type="match status" value="1"/>
</dbReference>
<evidence type="ECO:0000256" key="3">
    <source>
        <dbReference type="ARBA" id="ARBA00022801"/>
    </source>
</evidence>
<evidence type="ECO:0000259" key="9">
    <source>
        <dbReference type="Pfam" id="PF00561"/>
    </source>
</evidence>
<evidence type="ECO:0000313" key="10">
    <source>
        <dbReference type="EMBL" id="CAH2255159.1"/>
    </source>
</evidence>
<gene>
    <name evidence="10" type="primary">jg7246</name>
    <name evidence="10" type="ORF">PAEG_LOCUS22767</name>
</gene>
<dbReference type="InterPro" id="IPR000073">
    <property type="entry name" value="AB_hydrolase_1"/>
</dbReference>
<dbReference type="GO" id="GO:0016788">
    <property type="term" value="F:hydrolase activity, acting on ester bonds"/>
    <property type="evidence" value="ECO:0007669"/>
    <property type="project" value="InterPro"/>
</dbReference>
<feature type="active site" description="Nucleophile" evidence="8">
    <location>
        <position position="168"/>
    </location>
</feature>
<dbReference type="PANTHER" id="PTHR11005">
    <property type="entry name" value="LYSOSOMAL ACID LIPASE-RELATED"/>
    <property type="match status" value="1"/>
</dbReference>
<keyword evidence="3 7" id="KW-0378">Hydrolase</keyword>
<dbReference type="FunFam" id="3.40.50.1820:FF:000057">
    <property type="entry name" value="Lipase"/>
    <property type="match status" value="1"/>
</dbReference>
<feature type="domain" description="AB hydrolase-1" evidence="9">
    <location>
        <begin position="75"/>
        <end position="219"/>
    </location>
</feature>
<dbReference type="Pfam" id="PF00561">
    <property type="entry name" value="Abhydrolase_1"/>
    <property type="match status" value="1"/>
</dbReference>
<evidence type="ECO:0000256" key="1">
    <source>
        <dbReference type="ARBA" id="ARBA00010701"/>
    </source>
</evidence>
<dbReference type="AlphaFoldDB" id="A0A8S4SAQ2"/>
<evidence type="ECO:0000256" key="2">
    <source>
        <dbReference type="ARBA" id="ARBA00022729"/>
    </source>
</evidence>
<dbReference type="EMBL" id="CAKXAJ010026089">
    <property type="protein sequence ID" value="CAH2255159.1"/>
    <property type="molecule type" value="Genomic_DNA"/>
</dbReference>
<dbReference type="SUPFAM" id="SSF53474">
    <property type="entry name" value="alpha/beta-Hydrolases"/>
    <property type="match status" value="1"/>
</dbReference>
<protein>
    <recommendedName>
        <fullName evidence="7">Lipase</fullName>
    </recommendedName>
</protein>
<evidence type="ECO:0000256" key="7">
    <source>
        <dbReference type="PIRNR" id="PIRNR000862"/>
    </source>
</evidence>
<dbReference type="OrthoDB" id="9974421at2759"/>
<keyword evidence="2" id="KW-0732">Signal</keyword>
<dbReference type="GO" id="GO:0016042">
    <property type="term" value="P:lipid catabolic process"/>
    <property type="evidence" value="ECO:0007669"/>
    <property type="project" value="UniProtKB-KW"/>
</dbReference>